<feature type="region of interest" description="Disordered" evidence="1">
    <location>
        <begin position="28"/>
        <end position="73"/>
    </location>
</feature>
<gene>
    <name evidence="2" type="ORF">E3Q10_04215</name>
</gene>
<dbReference type="AlphaFoldDB" id="A0A4T0QJT6"/>
<comment type="caution">
    <text evidence="2">The sequence shown here is derived from an EMBL/GenBank/DDBJ whole genome shotgun (WGS) entry which is preliminary data.</text>
</comment>
<evidence type="ECO:0000256" key="1">
    <source>
        <dbReference type="SAM" id="MobiDB-lite"/>
    </source>
</evidence>
<protein>
    <submittedName>
        <fullName evidence="2">Uncharacterized protein</fullName>
    </submittedName>
</protein>
<dbReference type="Proteomes" id="UP000305647">
    <property type="component" value="Unassembled WGS sequence"/>
</dbReference>
<evidence type="ECO:0000313" key="3">
    <source>
        <dbReference type="Proteomes" id="UP000305647"/>
    </source>
</evidence>
<sequence>MHKFKQTTKPWNAFSSYATTIDGEYFTPSDYETRQTNDNSPEVALENVDDNGVDGDRLSFRRAHGRPIQRAID</sequence>
<dbReference type="EMBL" id="SPRO01000080">
    <property type="protein sequence ID" value="TIC23958.1"/>
    <property type="molecule type" value="Genomic_DNA"/>
</dbReference>
<evidence type="ECO:0000313" key="2">
    <source>
        <dbReference type="EMBL" id="TIC23958.1"/>
    </source>
</evidence>
<accession>A0A4T0QJT6</accession>
<name>A0A4T0QJT6_9BASI</name>
<organism evidence="2 3">
    <name type="scientific">Wallemia mellicola</name>
    <dbReference type="NCBI Taxonomy" id="1708541"/>
    <lineage>
        <taxon>Eukaryota</taxon>
        <taxon>Fungi</taxon>
        <taxon>Dikarya</taxon>
        <taxon>Basidiomycota</taxon>
        <taxon>Wallemiomycotina</taxon>
        <taxon>Wallemiomycetes</taxon>
        <taxon>Wallemiales</taxon>
        <taxon>Wallemiaceae</taxon>
        <taxon>Wallemia</taxon>
    </lineage>
</organism>
<proteinExistence type="predicted"/>
<reference evidence="2 3" key="1">
    <citation type="submission" date="2019-03" db="EMBL/GenBank/DDBJ databases">
        <title>Sequencing 25 genomes of Wallemia mellicola.</title>
        <authorList>
            <person name="Gostincar C."/>
        </authorList>
    </citation>
    <scope>NUCLEOTIDE SEQUENCE [LARGE SCALE GENOMIC DNA]</scope>
    <source>
        <strain evidence="2 3">EXF-8738</strain>
    </source>
</reference>